<gene>
    <name evidence="1" type="ORF">ACI1P1_19070</name>
</gene>
<dbReference type="EMBL" id="JBJURJ010000013">
    <property type="protein sequence ID" value="MFM9330406.1"/>
    <property type="molecule type" value="Genomic_DNA"/>
</dbReference>
<name>A0ACC7P378_9BACL</name>
<evidence type="ECO:0000313" key="2">
    <source>
        <dbReference type="Proteomes" id="UP001631969"/>
    </source>
</evidence>
<comment type="caution">
    <text evidence="1">The sequence shown here is derived from an EMBL/GenBank/DDBJ whole genome shotgun (WGS) entry which is preliminary data.</text>
</comment>
<accession>A0ACC7P378</accession>
<protein>
    <submittedName>
        <fullName evidence="1">ROK family protein</fullName>
    </submittedName>
</protein>
<proteinExistence type="predicted"/>
<reference evidence="1" key="1">
    <citation type="submission" date="2024-12" db="EMBL/GenBank/DDBJ databases">
        <authorList>
            <person name="Wu N."/>
        </authorList>
    </citation>
    <scope>NUCLEOTIDE SEQUENCE</scope>
    <source>
        <strain evidence="1">P15</strain>
    </source>
</reference>
<organism evidence="1 2">
    <name type="scientific">Paenibacillus mesotrionivorans</name>
    <dbReference type="NCBI Taxonomy" id="3160968"/>
    <lineage>
        <taxon>Bacteria</taxon>
        <taxon>Bacillati</taxon>
        <taxon>Bacillota</taxon>
        <taxon>Bacilli</taxon>
        <taxon>Bacillales</taxon>
        <taxon>Paenibacillaceae</taxon>
        <taxon>Paenibacillus</taxon>
    </lineage>
</organism>
<sequence length="409" mass="43085">METFNTANKSLIKDMNTSTILQIVRTKGPISRAEISKITGLNPATVSSNTAGLMELGLVRETGIGVSSGGRKPLLLELNPEAYYVVGVDMGTTDVAVGITDLEGHIRCKSTLPFGGASEPEEIMGIIGQAIRNVLDASEIAAERILGIGMGIHGLVDPDRGISLFAPAFQWKNVEVAQLFSEQFGLPVSIDNDARAMALGEKWFGKAQSVSNFFFLNIGTGIGSGIYLNGELLKGAHFGAGEIGHIRIASHQEKPCFCGKTDCLSTAASGPALEDIARTAVHRGMAPLLAQLSNGEPDVITGELIHQAALQGDEFSIGLLDQAGRHIGGALSLVINLLNPEMVLIGGGVANGGDFIFQGIREEVANRSMQHNIEHIYIGPAGLGDDCGIIGAATLILRSVFSNPNQYNT</sequence>
<evidence type="ECO:0000313" key="1">
    <source>
        <dbReference type="EMBL" id="MFM9330406.1"/>
    </source>
</evidence>
<dbReference type="Proteomes" id="UP001631969">
    <property type="component" value="Unassembled WGS sequence"/>
</dbReference>
<keyword evidence="2" id="KW-1185">Reference proteome</keyword>